<gene>
    <name evidence="3" type="ORF">GTP77_00620</name>
</gene>
<protein>
    <recommendedName>
        <fullName evidence="2">Band 7 domain-containing protein</fullName>
    </recommendedName>
</protein>
<comment type="caution">
    <text evidence="3">The sequence shown here is derived from an EMBL/GenBank/DDBJ whole genome shotgun (WGS) entry which is preliminary data.</text>
</comment>
<keyword evidence="4" id="KW-1185">Reference proteome</keyword>
<dbReference type="SUPFAM" id="SSF117892">
    <property type="entry name" value="Band 7/SPFH domain"/>
    <property type="match status" value="1"/>
</dbReference>
<dbReference type="InterPro" id="IPR036013">
    <property type="entry name" value="Band_7/SPFH_dom_sf"/>
</dbReference>
<dbReference type="CDD" id="cd03408">
    <property type="entry name" value="SPFH_like_u1"/>
    <property type="match status" value="1"/>
</dbReference>
<dbReference type="RefSeq" id="WP_161070231.1">
    <property type="nucleotide sequence ID" value="NZ_WWCU01000001.1"/>
</dbReference>
<name>A0A7X4H6X6_9BURK</name>
<evidence type="ECO:0000313" key="4">
    <source>
        <dbReference type="Proteomes" id="UP000450676"/>
    </source>
</evidence>
<dbReference type="Pfam" id="PF13421">
    <property type="entry name" value="Band_7_1"/>
    <property type="match status" value="1"/>
</dbReference>
<accession>A0A7X4H6X6</accession>
<organism evidence="3 4">
    <name type="scientific">Pseudoduganella aquatica</name>
    <dbReference type="NCBI Taxonomy" id="2660641"/>
    <lineage>
        <taxon>Bacteria</taxon>
        <taxon>Pseudomonadati</taxon>
        <taxon>Pseudomonadota</taxon>
        <taxon>Betaproteobacteria</taxon>
        <taxon>Burkholderiales</taxon>
        <taxon>Oxalobacteraceae</taxon>
        <taxon>Telluria group</taxon>
        <taxon>Pseudoduganella</taxon>
    </lineage>
</organism>
<dbReference type="GO" id="GO:0016020">
    <property type="term" value="C:membrane"/>
    <property type="evidence" value="ECO:0007669"/>
    <property type="project" value="UniProtKB-SubCell"/>
</dbReference>
<proteinExistence type="predicted"/>
<dbReference type="SMART" id="SM00244">
    <property type="entry name" value="PHB"/>
    <property type="match status" value="1"/>
</dbReference>
<evidence type="ECO:0000259" key="2">
    <source>
        <dbReference type="SMART" id="SM00244"/>
    </source>
</evidence>
<sequence>MGLGSFIKKQFIDVLQWTEDTEGVLAWRFPMTDMEIQNGGVLVVRESQVAVFVNEGQIADVFGPGTHTLTTQTLPLLTNLKNWDKLFDSPFKSDVYFFSTRVQTGRKWGTQQPITIRDKDFDMIRVRAFGMYSYRVADPRKFYTELSGTREEYTRDNVEEQLRGILMATMASSLGGAKVAFLDMAANQALMAQEVRGDLADAFARYGIGLDEFNVASVSLPEELQAALDERISAGMKGGLSADKLSGFTKFQTATAIPLAAQNEGGIAGTGAGLGMGVMLGQAMGQAVGSTLAPASSHPATAAAPAAAAPAEDGIEARLEKLKGLLDKGLISAADYDSAKSELLKKLIG</sequence>
<dbReference type="InterPro" id="IPR001107">
    <property type="entry name" value="Band_7"/>
</dbReference>
<dbReference type="Gene3D" id="3.30.479.30">
    <property type="entry name" value="Band 7 domain"/>
    <property type="match status" value="1"/>
</dbReference>
<evidence type="ECO:0000256" key="1">
    <source>
        <dbReference type="ARBA" id="ARBA00004167"/>
    </source>
</evidence>
<comment type="subcellular location">
    <subcellularLocation>
        <location evidence="1">Membrane</location>
        <topology evidence="1">Single-pass membrane protein</topology>
    </subcellularLocation>
</comment>
<evidence type="ECO:0000313" key="3">
    <source>
        <dbReference type="EMBL" id="MYN05835.1"/>
    </source>
</evidence>
<feature type="domain" description="Band 7" evidence="2">
    <location>
        <begin position="39"/>
        <end position="232"/>
    </location>
</feature>
<dbReference type="InterPro" id="IPR033880">
    <property type="entry name" value="SPFH_YdjI"/>
</dbReference>
<dbReference type="AlphaFoldDB" id="A0A7X4H6X6"/>
<dbReference type="PANTHER" id="PTHR37826">
    <property type="entry name" value="FLOTILLIN BAND_7_5 DOMAIN PROTEIN"/>
    <property type="match status" value="1"/>
</dbReference>
<dbReference type="Proteomes" id="UP000450676">
    <property type="component" value="Unassembled WGS sequence"/>
</dbReference>
<dbReference type="EMBL" id="WWCU01000001">
    <property type="protein sequence ID" value="MYN05835.1"/>
    <property type="molecule type" value="Genomic_DNA"/>
</dbReference>
<reference evidence="3 4" key="1">
    <citation type="submission" date="2019-12" db="EMBL/GenBank/DDBJ databases">
        <title>Novel species isolated from a subtropical stream in China.</title>
        <authorList>
            <person name="Lu H."/>
        </authorList>
    </citation>
    <scope>NUCLEOTIDE SEQUENCE [LARGE SCALE GENOMIC DNA]</scope>
    <source>
        <strain evidence="3 4">FT127W</strain>
    </source>
</reference>
<dbReference type="PANTHER" id="PTHR37826:SF2">
    <property type="entry name" value="ZINC-RIBBON DOMAIN-CONTAINING PROTEIN"/>
    <property type="match status" value="1"/>
</dbReference>